<keyword evidence="1" id="KW-0472">Membrane</keyword>
<dbReference type="AlphaFoldDB" id="A0A396H5V3"/>
<name>A0A396H5V3_MEDTR</name>
<feature type="transmembrane region" description="Helical" evidence="1">
    <location>
        <begin position="6"/>
        <end position="30"/>
    </location>
</feature>
<gene>
    <name evidence="2" type="ORF">MtrunA17_Chr7g0260391</name>
</gene>
<accession>A0A396H5V3</accession>
<evidence type="ECO:0008006" key="4">
    <source>
        <dbReference type="Google" id="ProtNLM"/>
    </source>
</evidence>
<evidence type="ECO:0000313" key="2">
    <source>
        <dbReference type="EMBL" id="RHN48123.1"/>
    </source>
</evidence>
<proteinExistence type="predicted"/>
<keyword evidence="1" id="KW-1133">Transmembrane helix</keyword>
<evidence type="ECO:0000313" key="3">
    <source>
        <dbReference type="Proteomes" id="UP000265566"/>
    </source>
</evidence>
<comment type="caution">
    <text evidence="2">The sequence shown here is derived from an EMBL/GenBank/DDBJ whole genome shotgun (WGS) entry which is preliminary data.</text>
</comment>
<reference evidence="3" key="1">
    <citation type="journal article" date="2018" name="Nat. Plants">
        <title>Whole-genome landscape of Medicago truncatula symbiotic genes.</title>
        <authorList>
            <person name="Pecrix Y."/>
            <person name="Staton S.E."/>
            <person name="Sallet E."/>
            <person name="Lelandais-Briere C."/>
            <person name="Moreau S."/>
            <person name="Carrere S."/>
            <person name="Blein T."/>
            <person name="Jardinaud M.F."/>
            <person name="Latrasse D."/>
            <person name="Zouine M."/>
            <person name="Zahm M."/>
            <person name="Kreplak J."/>
            <person name="Mayjonade B."/>
            <person name="Satge C."/>
            <person name="Perez M."/>
            <person name="Cauet S."/>
            <person name="Marande W."/>
            <person name="Chantry-Darmon C."/>
            <person name="Lopez-Roques C."/>
            <person name="Bouchez O."/>
            <person name="Berard A."/>
            <person name="Debelle F."/>
            <person name="Munos S."/>
            <person name="Bendahmane A."/>
            <person name="Berges H."/>
            <person name="Niebel A."/>
            <person name="Buitink J."/>
            <person name="Frugier F."/>
            <person name="Benhamed M."/>
            <person name="Crespi M."/>
            <person name="Gouzy J."/>
            <person name="Gamas P."/>
        </authorList>
    </citation>
    <scope>NUCLEOTIDE SEQUENCE [LARGE SCALE GENOMIC DNA]</scope>
    <source>
        <strain evidence="3">cv. Jemalong A17</strain>
    </source>
</reference>
<evidence type="ECO:0000256" key="1">
    <source>
        <dbReference type="SAM" id="Phobius"/>
    </source>
</evidence>
<keyword evidence="1" id="KW-0812">Transmembrane</keyword>
<dbReference type="Proteomes" id="UP000265566">
    <property type="component" value="Chromosome 7"/>
</dbReference>
<organism evidence="2 3">
    <name type="scientific">Medicago truncatula</name>
    <name type="common">Barrel medic</name>
    <name type="synonym">Medicago tribuloides</name>
    <dbReference type="NCBI Taxonomy" id="3880"/>
    <lineage>
        <taxon>Eukaryota</taxon>
        <taxon>Viridiplantae</taxon>
        <taxon>Streptophyta</taxon>
        <taxon>Embryophyta</taxon>
        <taxon>Tracheophyta</taxon>
        <taxon>Spermatophyta</taxon>
        <taxon>Magnoliopsida</taxon>
        <taxon>eudicotyledons</taxon>
        <taxon>Gunneridae</taxon>
        <taxon>Pentapetalae</taxon>
        <taxon>rosids</taxon>
        <taxon>fabids</taxon>
        <taxon>Fabales</taxon>
        <taxon>Fabaceae</taxon>
        <taxon>Papilionoideae</taxon>
        <taxon>50 kb inversion clade</taxon>
        <taxon>NPAAA clade</taxon>
        <taxon>Hologalegina</taxon>
        <taxon>IRL clade</taxon>
        <taxon>Trifolieae</taxon>
        <taxon>Medicago</taxon>
    </lineage>
</organism>
<dbReference type="Gramene" id="rna42806">
    <property type="protein sequence ID" value="RHN48123.1"/>
    <property type="gene ID" value="gene42806"/>
</dbReference>
<dbReference type="EMBL" id="PSQE01000007">
    <property type="protein sequence ID" value="RHN48123.1"/>
    <property type="molecule type" value="Genomic_DNA"/>
</dbReference>
<protein>
    <recommendedName>
        <fullName evidence="4">Transmembrane protein</fullName>
    </recommendedName>
</protein>
<sequence length="56" mass="6773">MNYQCFYMFIMQYLFINVMILLFIFLFHFVRCKFLPIIIKSKLNMSPAGSIRNSII</sequence>